<dbReference type="EMBL" id="MVBK01000044">
    <property type="protein sequence ID" value="OOG24816.1"/>
    <property type="molecule type" value="Genomic_DNA"/>
</dbReference>
<gene>
    <name evidence="1" type="ORF">B1C78_08320</name>
</gene>
<reference evidence="1 2" key="1">
    <citation type="submission" date="2017-02" db="EMBL/GenBank/DDBJ databases">
        <title>Genomic diversity within the haloalkaliphilic genus Thioalkalivibrio.</title>
        <authorList>
            <person name="Ahn A.-C."/>
            <person name="Meier-Kolthoff J."/>
            <person name="Overmars L."/>
            <person name="Richter M."/>
            <person name="Woyke T."/>
            <person name="Sorokin D.Y."/>
            <person name="Muyzer G."/>
        </authorList>
    </citation>
    <scope>NUCLEOTIDE SEQUENCE [LARGE SCALE GENOMIC DNA]</scope>
    <source>
        <strain evidence="1 2">ALJD</strain>
    </source>
</reference>
<dbReference type="OrthoDB" id="9801102at2"/>
<dbReference type="Pfam" id="PF05015">
    <property type="entry name" value="HigB-like_toxin"/>
    <property type="match status" value="1"/>
</dbReference>
<dbReference type="Proteomes" id="UP000189462">
    <property type="component" value="Unassembled WGS sequence"/>
</dbReference>
<dbReference type="PANTHER" id="PTHR40266">
    <property type="entry name" value="TOXIN HIGB-1"/>
    <property type="match status" value="1"/>
</dbReference>
<name>A0A1V3NJ74_9GAMM</name>
<dbReference type="RefSeq" id="WP_077278684.1">
    <property type="nucleotide sequence ID" value="NZ_MVBK01000044.1"/>
</dbReference>
<proteinExistence type="predicted"/>
<comment type="caution">
    <text evidence="1">The sequence shown here is derived from an EMBL/GenBank/DDBJ whole genome shotgun (WGS) entry which is preliminary data.</text>
</comment>
<dbReference type="STRING" id="108003.B1C78_08320"/>
<dbReference type="InterPro" id="IPR007711">
    <property type="entry name" value="HigB-1"/>
</dbReference>
<evidence type="ECO:0000313" key="1">
    <source>
        <dbReference type="EMBL" id="OOG24816.1"/>
    </source>
</evidence>
<dbReference type="InterPro" id="IPR035093">
    <property type="entry name" value="RelE/ParE_toxin_dom_sf"/>
</dbReference>
<dbReference type="AlphaFoldDB" id="A0A1V3NJ74"/>
<accession>A0A1V3NJ74</accession>
<evidence type="ECO:0000313" key="2">
    <source>
        <dbReference type="Proteomes" id="UP000189462"/>
    </source>
</evidence>
<dbReference type="SUPFAM" id="SSF143011">
    <property type="entry name" value="RelE-like"/>
    <property type="match status" value="1"/>
</dbReference>
<sequence>MLGFRDRGTEDIFNGVASRAALRTCPRSLWRVASRKLDLLDSAASLHDLKVPPANRLEALAGDRRGQHSVRINRQYRICFRWTPSGPEDVEITDYH</sequence>
<dbReference type="Gene3D" id="3.30.2310.20">
    <property type="entry name" value="RelE-like"/>
    <property type="match status" value="1"/>
</dbReference>
<protein>
    <submittedName>
        <fullName evidence="1">Plasmid maintenance system killer protein</fullName>
    </submittedName>
</protein>
<organism evidence="1 2">
    <name type="scientific">Thioalkalivibrio denitrificans</name>
    <dbReference type="NCBI Taxonomy" id="108003"/>
    <lineage>
        <taxon>Bacteria</taxon>
        <taxon>Pseudomonadati</taxon>
        <taxon>Pseudomonadota</taxon>
        <taxon>Gammaproteobacteria</taxon>
        <taxon>Chromatiales</taxon>
        <taxon>Ectothiorhodospiraceae</taxon>
        <taxon>Thioalkalivibrio</taxon>
    </lineage>
</organism>
<keyword evidence="2" id="KW-1185">Reference proteome</keyword>
<dbReference type="PANTHER" id="PTHR40266:SF2">
    <property type="entry name" value="TOXIN HIGB-1"/>
    <property type="match status" value="1"/>
</dbReference>